<dbReference type="AlphaFoldDB" id="A0A9X1HJL3"/>
<name>A0A9X1HJL3_9BACT</name>
<dbReference type="InterPro" id="IPR023465">
    <property type="entry name" value="Riboflavin_kinase_dom_sf"/>
</dbReference>
<dbReference type="InterPro" id="IPR023468">
    <property type="entry name" value="Riboflavin_kinase"/>
</dbReference>
<evidence type="ECO:0000256" key="15">
    <source>
        <dbReference type="PIRNR" id="PIRNR004491"/>
    </source>
</evidence>
<evidence type="ECO:0000256" key="7">
    <source>
        <dbReference type="ARBA" id="ARBA00022695"/>
    </source>
</evidence>
<dbReference type="EC" id="2.7.1.26" evidence="15"/>
<protein>
    <recommendedName>
        <fullName evidence="15">Riboflavin biosynthesis protein</fullName>
    </recommendedName>
    <domain>
        <recommendedName>
            <fullName evidence="15">Riboflavin kinase</fullName>
            <ecNumber evidence="15">2.7.1.26</ecNumber>
        </recommendedName>
        <alternativeName>
            <fullName evidence="15">Flavokinase</fullName>
        </alternativeName>
    </domain>
    <domain>
        <recommendedName>
            <fullName evidence="15">FMN adenylyltransferase</fullName>
            <ecNumber evidence="15">2.7.7.2</ecNumber>
        </recommendedName>
        <alternativeName>
            <fullName evidence="15">FAD pyrophosphorylase</fullName>
        </alternativeName>
        <alternativeName>
            <fullName evidence="15">FAD synthase</fullName>
        </alternativeName>
    </domain>
</protein>
<comment type="pathway">
    <text evidence="2 15">Cofactor biosynthesis; FAD biosynthesis; FAD from FMN: step 1/1.</text>
</comment>
<keyword evidence="18" id="KW-1185">Reference proteome</keyword>
<dbReference type="PIRSF" id="PIRSF004491">
    <property type="entry name" value="FAD_Synth"/>
    <property type="match status" value="1"/>
</dbReference>
<evidence type="ECO:0000256" key="14">
    <source>
        <dbReference type="ARBA" id="ARBA00049494"/>
    </source>
</evidence>
<keyword evidence="12" id="KW-0511">Multifunctional enzyme</keyword>
<keyword evidence="5 15" id="KW-0288">FMN</keyword>
<reference evidence="17" key="1">
    <citation type="submission" date="2021-09" db="EMBL/GenBank/DDBJ databases">
        <title>Fulvivirga sp. isolated from coastal sediment.</title>
        <authorList>
            <person name="Yu H."/>
        </authorList>
    </citation>
    <scope>NUCLEOTIDE SEQUENCE</scope>
    <source>
        <strain evidence="17">1062</strain>
    </source>
</reference>
<comment type="catalytic activity">
    <reaction evidence="14 15">
        <text>FMN + ATP + H(+) = FAD + diphosphate</text>
        <dbReference type="Rhea" id="RHEA:17237"/>
        <dbReference type="ChEBI" id="CHEBI:15378"/>
        <dbReference type="ChEBI" id="CHEBI:30616"/>
        <dbReference type="ChEBI" id="CHEBI:33019"/>
        <dbReference type="ChEBI" id="CHEBI:57692"/>
        <dbReference type="ChEBI" id="CHEBI:58210"/>
        <dbReference type="EC" id="2.7.7.2"/>
    </reaction>
</comment>
<dbReference type="InterPro" id="IPR002606">
    <property type="entry name" value="Riboflavin_kinase_bac"/>
</dbReference>
<dbReference type="Pfam" id="PF01687">
    <property type="entry name" value="Flavokinase"/>
    <property type="match status" value="1"/>
</dbReference>
<evidence type="ECO:0000256" key="4">
    <source>
        <dbReference type="ARBA" id="ARBA00022630"/>
    </source>
</evidence>
<keyword evidence="8 15" id="KW-0547">Nucleotide-binding</keyword>
<comment type="catalytic activity">
    <reaction evidence="13 15">
        <text>riboflavin + ATP = FMN + ADP + H(+)</text>
        <dbReference type="Rhea" id="RHEA:14357"/>
        <dbReference type="ChEBI" id="CHEBI:15378"/>
        <dbReference type="ChEBI" id="CHEBI:30616"/>
        <dbReference type="ChEBI" id="CHEBI:57986"/>
        <dbReference type="ChEBI" id="CHEBI:58210"/>
        <dbReference type="ChEBI" id="CHEBI:456216"/>
        <dbReference type="EC" id="2.7.1.26"/>
    </reaction>
</comment>
<accession>A0A9X1HJL3</accession>
<gene>
    <name evidence="17" type="ORF">LDX50_00470</name>
</gene>
<dbReference type="EC" id="2.7.7.2" evidence="15"/>
<dbReference type="SUPFAM" id="SSF52374">
    <property type="entry name" value="Nucleotidylyl transferase"/>
    <property type="match status" value="1"/>
</dbReference>
<dbReference type="GO" id="GO:0006747">
    <property type="term" value="P:FAD biosynthetic process"/>
    <property type="evidence" value="ECO:0007669"/>
    <property type="project" value="UniProtKB-UniRule"/>
</dbReference>
<dbReference type="GO" id="GO:0003919">
    <property type="term" value="F:FMN adenylyltransferase activity"/>
    <property type="evidence" value="ECO:0007669"/>
    <property type="project" value="UniProtKB-UniRule"/>
</dbReference>
<dbReference type="GO" id="GO:0008531">
    <property type="term" value="F:riboflavin kinase activity"/>
    <property type="evidence" value="ECO:0007669"/>
    <property type="project" value="UniProtKB-UniRule"/>
</dbReference>
<dbReference type="NCBIfam" id="TIGR00083">
    <property type="entry name" value="ribF"/>
    <property type="match status" value="1"/>
</dbReference>
<dbReference type="Pfam" id="PF06574">
    <property type="entry name" value="FAD_syn"/>
    <property type="match status" value="1"/>
</dbReference>
<evidence type="ECO:0000256" key="11">
    <source>
        <dbReference type="ARBA" id="ARBA00022840"/>
    </source>
</evidence>
<dbReference type="NCBIfam" id="TIGR00125">
    <property type="entry name" value="cyt_tran_rel"/>
    <property type="match status" value="1"/>
</dbReference>
<keyword evidence="10 15" id="KW-0274">FAD</keyword>
<dbReference type="FunFam" id="3.40.50.620:FF:000021">
    <property type="entry name" value="Riboflavin biosynthesis protein"/>
    <property type="match status" value="1"/>
</dbReference>
<keyword evidence="4 15" id="KW-0285">Flavoprotein</keyword>
<dbReference type="PANTHER" id="PTHR22749">
    <property type="entry name" value="RIBOFLAVIN KINASE/FMN ADENYLYLTRANSFERASE"/>
    <property type="match status" value="1"/>
</dbReference>
<dbReference type="SUPFAM" id="SSF82114">
    <property type="entry name" value="Riboflavin kinase-like"/>
    <property type="match status" value="1"/>
</dbReference>
<dbReference type="GO" id="GO:0005524">
    <property type="term" value="F:ATP binding"/>
    <property type="evidence" value="ECO:0007669"/>
    <property type="project" value="UniProtKB-UniRule"/>
</dbReference>
<dbReference type="CDD" id="cd02064">
    <property type="entry name" value="FAD_synthetase_N"/>
    <property type="match status" value="1"/>
</dbReference>
<keyword evidence="6 15" id="KW-0808">Transferase</keyword>
<dbReference type="Gene3D" id="3.40.50.620">
    <property type="entry name" value="HUPs"/>
    <property type="match status" value="1"/>
</dbReference>
<evidence type="ECO:0000256" key="10">
    <source>
        <dbReference type="ARBA" id="ARBA00022827"/>
    </source>
</evidence>
<keyword evidence="7 15" id="KW-0548">Nucleotidyltransferase</keyword>
<dbReference type="InterPro" id="IPR004821">
    <property type="entry name" value="Cyt_trans-like"/>
</dbReference>
<dbReference type="InterPro" id="IPR015865">
    <property type="entry name" value="Riboflavin_kinase_bac/euk"/>
</dbReference>
<dbReference type="EMBL" id="JAIXNE010000001">
    <property type="protein sequence ID" value="MCA6073318.1"/>
    <property type="molecule type" value="Genomic_DNA"/>
</dbReference>
<evidence type="ECO:0000259" key="16">
    <source>
        <dbReference type="SMART" id="SM00904"/>
    </source>
</evidence>
<keyword evidence="11 15" id="KW-0067">ATP-binding</keyword>
<evidence type="ECO:0000256" key="9">
    <source>
        <dbReference type="ARBA" id="ARBA00022777"/>
    </source>
</evidence>
<dbReference type="Gene3D" id="2.40.30.30">
    <property type="entry name" value="Riboflavin kinase-like"/>
    <property type="match status" value="1"/>
</dbReference>
<comment type="caution">
    <text evidence="17">The sequence shown here is derived from an EMBL/GenBank/DDBJ whole genome shotgun (WGS) entry which is preliminary data.</text>
</comment>
<dbReference type="InterPro" id="IPR014729">
    <property type="entry name" value="Rossmann-like_a/b/a_fold"/>
</dbReference>
<dbReference type="PANTHER" id="PTHR22749:SF6">
    <property type="entry name" value="RIBOFLAVIN KINASE"/>
    <property type="match status" value="1"/>
</dbReference>
<evidence type="ECO:0000256" key="5">
    <source>
        <dbReference type="ARBA" id="ARBA00022643"/>
    </source>
</evidence>
<dbReference type="Proteomes" id="UP001139409">
    <property type="component" value="Unassembled WGS sequence"/>
</dbReference>
<dbReference type="NCBIfam" id="NF004162">
    <property type="entry name" value="PRK05627.1-5"/>
    <property type="match status" value="1"/>
</dbReference>
<evidence type="ECO:0000256" key="2">
    <source>
        <dbReference type="ARBA" id="ARBA00004726"/>
    </source>
</evidence>
<comment type="function">
    <text evidence="1">Catalyzes the phosphorylation of riboflavin to FMN followed by the adenylation of FMN to FAD.</text>
</comment>
<comment type="similarity">
    <text evidence="15">Belongs to the ribF family.</text>
</comment>
<evidence type="ECO:0000313" key="17">
    <source>
        <dbReference type="EMBL" id="MCA6073318.1"/>
    </source>
</evidence>
<dbReference type="SMART" id="SM00904">
    <property type="entry name" value="Flavokinase"/>
    <property type="match status" value="1"/>
</dbReference>
<proteinExistence type="inferred from homology"/>
<dbReference type="RefSeq" id="WP_225696436.1">
    <property type="nucleotide sequence ID" value="NZ_JAIXNE010000001.1"/>
</dbReference>
<organism evidence="17 18">
    <name type="scientific">Fulvivirga sedimenti</name>
    <dbReference type="NCBI Taxonomy" id="2879465"/>
    <lineage>
        <taxon>Bacteria</taxon>
        <taxon>Pseudomonadati</taxon>
        <taxon>Bacteroidota</taxon>
        <taxon>Cytophagia</taxon>
        <taxon>Cytophagales</taxon>
        <taxon>Fulvivirgaceae</taxon>
        <taxon>Fulvivirga</taxon>
    </lineage>
</organism>
<keyword evidence="9 15" id="KW-0418">Kinase</keyword>
<dbReference type="GO" id="GO:0009398">
    <property type="term" value="P:FMN biosynthetic process"/>
    <property type="evidence" value="ECO:0007669"/>
    <property type="project" value="UniProtKB-UniRule"/>
</dbReference>
<evidence type="ECO:0000256" key="13">
    <source>
        <dbReference type="ARBA" id="ARBA00047880"/>
    </source>
</evidence>
<comment type="pathway">
    <text evidence="3 15">Cofactor biosynthesis; FMN biosynthesis; FMN from riboflavin (ATP route): step 1/1.</text>
</comment>
<evidence type="ECO:0000313" key="18">
    <source>
        <dbReference type="Proteomes" id="UP001139409"/>
    </source>
</evidence>
<dbReference type="GO" id="GO:0009231">
    <property type="term" value="P:riboflavin biosynthetic process"/>
    <property type="evidence" value="ECO:0007669"/>
    <property type="project" value="InterPro"/>
</dbReference>
<evidence type="ECO:0000256" key="12">
    <source>
        <dbReference type="ARBA" id="ARBA00023268"/>
    </source>
</evidence>
<dbReference type="NCBIfam" id="NF004160">
    <property type="entry name" value="PRK05627.1-3"/>
    <property type="match status" value="1"/>
</dbReference>
<evidence type="ECO:0000256" key="3">
    <source>
        <dbReference type="ARBA" id="ARBA00005201"/>
    </source>
</evidence>
<feature type="domain" description="Riboflavin kinase" evidence="16">
    <location>
        <begin position="183"/>
        <end position="308"/>
    </location>
</feature>
<evidence type="ECO:0000256" key="8">
    <source>
        <dbReference type="ARBA" id="ARBA00022741"/>
    </source>
</evidence>
<evidence type="ECO:0000256" key="6">
    <source>
        <dbReference type="ARBA" id="ARBA00022679"/>
    </source>
</evidence>
<sequence length="309" mass="35084">MKIYHGIEDFKPLRNAVVTSGTFDGVHLGHQQILKRLREVAGKVDGETVLITFWPHPRLVLFPDQKDLLLLNTFEEKAALLREFGIEHLLRIPFTREFSKMSSDEFIRKILVDTIGTKKLVIGYDHKFGKNREGSFEHLKQHAPEYGFEVEEIPRHEVDHLVVSSTKIRHALLEGDMDTATELLGRPYGISGRVVRGQKIGRILGFPTANIEIDHANKLIPSFGAYAVKVMYEGTAYNGMMNIGMRPTVGGTTRTLEVNIFDFDRDIYGDTLNLQFIARIRSEIPFPDIESLKKQLLSDKEAALKLLTN</sequence>
<dbReference type="InterPro" id="IPR015864">
    <property type="entry name" value="FAD_synthase"/>
</dbReference>
<evidence type="ECO:0000256" key="1">
    <source>
        <dbReference type="ARBA" id="ARBA00002121"/>
    </source>
</evidence>